<dbReference type="ExpressionAtlas" id="A0A0Q3I0S3">
    <property type="expression patterns" value="baseline"/>
</dbReference>
<dbReference type="FunFam" id="3.80.10.10:FF:000288">
    <property type="entry name" value="LRR receptor-like serine/threonine-protein kinase EFR"/>
    <property type="match status" value="1"/>
</dbReference>
<dbReference type="Proteomes" id="UP000008810">
    <property type="component" value="Chromosome 3"/>
</dbReference>
<evidence type="ECO:0000256" key="23">
    <source>
        <dbReference type="ARBA" id="ARBA00054320"/>
    </source>
</evidence>
<evidence type="ECO:0000256" key="27">
    <source>
        <dbReference type="SAM" id="Phobius"/>
    </source>
</evidence>
<keyword evidence="13" id="KW-0677">Repeat</keyword>
<sequence>MAATWYSALLLLLLLTTVATDGQPVSVANTEAPADDHLALVSFKSLITSDPSSALASWGGNRSVPLCQWRGVMCGMKGHRRGRVVALDLSNLGLSGAIAPSLGNLTYLRKIQLPMNRLFGTIPSELGRLLDLRHVNLSYNSLEGGIPASLSQCQHLENISLAYNNLSGVIPPAIGDLPSLRHVQMQYNMLYGTIPRSLGSLRGLKVLHVYNNKLTGRIPSEIGNLTNLASLNLNYNHLTGSIPSSLRNLQRIQNLQVRGNQLTGPIPLFFGNLSVLTILNLGTNRFEGEIVPLQALSSLSVLILQENNLHGGLPSWLGNLSSLVYLSLGGNSLTGTIPESLGNLQMLSGLVLAENNLTGENSFQGVIPPWLCNCSMLSTIAVEVNMISGTVPPCLGVIQKRLSVLTLGQNQLQADEDNGWDFISSLTNSSHLKILDFRINKFRGMLPNSVANLSTDLQAFDISNNMISGNIPKGIGNLVNLSYLLMNINSLEGTIPSSLGRLQMLSYLDLGMNNLSGQIPRSLGNLTLLNKLYLGHNSLNGPVPSSLRGCPLEVLDVQHNMLSGPIPKEVFLISTLSNFMYFQSNLFSGSLPLEIGSLKHITDIDLSDNQISGEIPASIGGCQSLQFLKIQKNYLQGTIPASMGQLKGLQILDLSRNNLSGEIPGFLGRMKGLGSLNLSFNNFDGEVPKDGIFLDLNAITIEGNQGLCGGIPGMKLSPCSTHTTKKLSLKVILIISVSSAVLLLIVLFALFAFWHSWSKPQQANKVLSLIDDLHIRVSYVELANATNGFASENLIGVGSFGSVYKGRMIIQAQHAIVAVKVLNLQQPGASRSFVAECETLRCVRHRNLLKILTVCSSMDFQNHDFKALVYEFLPNGNLDQWIHKPPEENGEDKVLNLTRRLSIAIDVASALDYLHQHRPLPVIHCDLKPSNILLDNNMVAHVGDFGLARALHQDQSDLLEKSSGWATMRGTVGYAAPEYGLGNEVSIMGDVYSYGVLLLEMFTGKRPTDSEFGEALGLHKYVQMALPDRVINIVDRQLLSKDMDGEERTSNPDRGEREIACITSVLHIGLSCSKETPTDRMQIGDALKELMTIRDKFRINSLSSDEVTSN</sequence>
<dbReference type="FunFam" id="3.80.10.10:FF:000383">
    <property type="entry name" value="Leucine-rich repeat receptor protein kinase EMS1"/>
    <property type="match status" value="1"/>
</dbReference>
<dbReference type="FunFam" id="3.80.10.10:FF:000627">
    <property type="entry name" value="Probable leucine-rich repeat receptor-like protein kinase At2g33170"/>
    <property type="match status" value="1"/>
</dbReference>
<dbReference type="PANTHER" id="PTHR48056:SF86">
    <property type="entry name" value="PROTEIN KINASE DOMAIN-CONTAINING PROTEIN"/>
    <property type="match status" value="1"/>
</dbReference>
<comment type="catalytic activity">
    <reaction evidence="22">
        <text>L-seryl-[protein] + ATP = O-phospho-L-seryl-[protein] + ADP + H(+)</text>
        <dbReference type="Rhea" id="RHEA:17989"/>
        <dbReference type="Rhea" id="RHEA-COMP:9863"/>
        <dbReference type="Rhea" id="RHEA-COMP:11604"/>
        <dbReference type="ChEBI" id="CHEBI:15378"/>
        <dbReference type="ChEBI" id="CHEBI:29999"/>
        <dbReference type="ChEBI" id="CHEBI:30616"/>
        <dbReference type="ChEBI" id="CHEBI:83421"/>
        <dbReference type="ChEBI" id="CHEBI:456216"/>
        <dbReference type="EC" id="2.7.11.1"/>
    </reaction>
</comment>
<keyword evidence="18 27" id="KW-0472">Membrane</keyword>
<dbReference type="InterPro" id="IPR013210">
    <property type="entry name" value="LRR_N_plant-typ"/>
</dbReference>
<proteinExistence type="inferred from homology"/>
<evidence type="ECO:0000256" key="10">
    <source>
        <dbReference type="ARBA" id="ARBA00022679"/>
    </source>
</evidence>
<dbReference type="OrthoDB" id="645705at2759"/>
<dbReference type="InterPro" id="IPR001611">
    <property type="entry name" value="Leu-rich_rpt"/>
</dbReference>
<dbReference type="EMBL" id="CM000882">
    <property type="protein sequence ID" value="KQJ94027.1"/>
    <property type="molecule type" value="Genomic_DNA"/>
</dbReference>
<evidence type="ECO:0000259" key="29">
    <source>
        <dbReference type="PROSITE" id="PS50011"/>
    </source>
</evidence>
<keyword evidence="14 26" id="KW-0547">Nucleotide-binding</keyword>
<comment type="similarity">
    <text evidence="4">Belongs to the protein kinase superfamily. Ser/Thr protein kinase family.</text>
</comment>
<keyword evidence="7" id="KW-0723">Serine/threonine-protein kinase</keyword>
<dbReference type="Pfam" id="PF00069">
    <property type="entry name" value="Pkinase"/>
    <property type="match status" value="1"/>
</dbReference>
<dbReference type="InterPro" id="IPR003591">
    <property type="entry name" value="Leu-rich_rpt_typical-subtyp"/>
</dbReference>
<dbReference type="Gene3D" id="3.30.200.20">
    <property type="entry name" value="Phosphorylase Kinase, domain 1"/>
    <property type="match status" value="1"/>
</dbReference>
<dbReference type="FunFam" id="1.10.510.10:FF:000358">
    <property type="entry name" value="Putative leucine-rich repeat receptor-like serine/threonine-protein kinase"/>
    <property type="match status" value="1"/>
</dbReference>
<dbReference type="InterPro" id="IPR050647">
    <property type="entry name" value="Plant_LRR-RLKs"/>
</dbReference>
<evidence type="ECO:0000256" key="24">
    <source>
        <dbReference type="ARBA" id="ARBA00056628"/>
    </source>
</evidence>
<dbReference type="SUPFAM" id="SSF56112">
    <property type="entry name" value="Protein kinase-like (PK-like)"/>
    <property type="match status" value="1"/>
</dbReference>
<dbReference type="InterPro" id="IPR032675">
    <property type="entry name" value="LRR_dom_sf"/>
</dbReference>
<dbReference type="Pfam" id="PF23598">
    <property type="entry name" value="LRR_14"/>
    <property type="match status" value="1"/>
</dbReference>
<evidence type="ECO:0000256" key="26">
    <source>
        <dbReference type="PROSITE-ProRule" id="PRU10141"/>
    </source>
</evidence>
<keyword evidence="6" id="KW-1003">Cell membrane</keyword>
<keyword evidence="20" id="KW-0325">Glycoprotein</keyword>
<dbReference type="InterPro" id="IPR000719">
    <property type="entry name" value="Prot_kinase_dom"/>
</dbReference>
<protein>
    <recommendedName>
        <fullName evidence="25">Receptor kinase-like protein Xa21</fullName>
        <ecNumber evidence="5">2.7.11.1</ecNumber>
    </recommendedName>
</protein>
<evidence type="ECO:0000256" key="22">
    <source>
        <dbReference type="ARBA" id="ARBA00048679"/>
    </source>
</evidence>
<reference evidence="31" key="3">
    <citation type="submission" date="2018-08" db="UniProtKB">
        <authorList>
            <consortium name="EnsemblPlants"/>
        </authorList>
    </citation>
    <scope>IDENTIFICATION</scope>
    <source>
        <strain evidence="31">cv. Bd21</strain>
    </source>
</reference>
<evidence type="ECO:0000256" key="1">
    <source>
        <dbReference type="ARBA" id="ARBA00004162"/>
    </source>
</evidence>
<dbReference type="PANTHER" id="PTHR48056">
    <property type="entry name" value="LRR RECEPTOR-LIKE SERINE/THREONINE-PROTEIN KINASE-RELATED"/>
    <property type="match status" value="1"/>
</dbReference>
<comment type="function">
    <text evidence="24">The processed protein kinase Xa21 chain released by protein cleavage after X.oryzae pv. oryzae protein Ax21 detection translocates into the nucleus where it can bind and regulate WRKY62, a transcription factor. Confers resistance to the bacterial pathogen X.oryzae pv. oryzae (Xoo).</text>
</comment>
<feature type="binding site" evidence="26">
    <location>
        <position position="820"/>
    </location>
    <ligand>
        <name>ATP</name>
        <dbReference type="ChEBI" id="CHEBI:30616"/>
    </ligand>
</feature>
<evidence type="ECO:0000313" key="30">
    <source>
        <dbReference type="EMBL" id="KQJ94027.1"/>
    </source>
</evidence>
<dbReference type="PROSITE" id="PS00108">
    <property type="entry name" value="PROTEIN_KINASE_ST"/>
    <property type="match status" value="1"/>
</dbReference>
<accession>A0A0Q3I0S3</accession>
<keyword evidence="11 27" id="KW-0812">Transmembrane</keyword>
<keyword evidence="8" id="KW-0597">Phosphoprotein</keyword>
<dbReference type="InterPro" id="IPR011009">
    <property type="entry name" value="Kinase-like_dom_sf"/>
</dbReference>
<feature type="chain" id="PRO_5033724969" description="Receptor kinase-like protein Xa21" evidence="28">
    <location>
        <begin position="23"/>
        <end position="1110"/>
    </location>
</feature>
<evidence type="ECO:0000256" key="4">
    <source>
        <dbReference type="ARBA" id="ARBA00008684"/>
    </source>
</evidence>
<keyword evidence="15" id="KW-0418">Kinase</keyword>
<dbReference type="EC" id="2.7.11.1" evidence="5"/>
<evidence type="ECO:0000313" key="32">
    <source>
        <dbReference type="Proteomes" id="UP000008810"/>
    </source>
</evidence>
<keyword evidence="12 28" id="KW-0732">Signal</keyword>
<dbReference type="SMART" id="SM00369">
    <property type="entry name" value="LRR_TYP"/>
    <property type="match status" value="8"/>
</dbReference>
<dbReference type="Gene3D" id="1.10.510.10">
    <property type="entry name" value="Transferase(Phosphotransferase) domain 1"/>
    <property type="match status" value="1"/>
</dbReference>
<dbReference type="FunCoup" id="A0A0Q3I0S3">
    <property type="interactions" value="223"/>
</dbReference>
<evidence type="ECO:0000256" key="13">
    <source>
        <dbReference type="ARBA" id="ARBA00022737"/>
    </source>
</evidence>
<dbReference type="GO" id="GO:0005886">
    <property type="term" value="C:plasma membrane"/>
    <property type="evidence" value="ECO:0007669"/>
    <property type="project" value="UniProtKB-SubCell"/>
</dbReference>
<comment type="function">
    <text evidence="23">Receptor kinase that detects X.oryzae pv. oryzae protein Ax21 to promote innate immunity. Following X.oryzae pv. oryzae protein Ax21 detection, undergoes cleavage, releasing the processed protein kinase Xa21 chain.</text>
</comment>
<evidence type="ECO:0000256" key="5">
    <source>
        <dbReference type="ARBA" id="ARBA00012513"/>
    </source>
</evidence>
<dbReference type="FunFam" id="3.30.200.20:FF:000432">
    <property type="entry name" value="LRR receptor-like serine/threonine-protein kinase EFR"/>
    <property type="match status" value="1"/>
</dbReference>
<evidence type="ECO:0000256" key="8">
    <source>
        <dbReference type="ARBA" id="ARBA00022553"/>
    </source>
</evidence>
<dbReference type="SMART" id="SM00220">
    <property type="entry name" value="S_TKc"/>
    <property type="match status" value="1"/>
</dbReference>
<evidence type="ECO:0000256" key="20">
    <source>
        <dbReference type="ARBA" id="ARBA00023180"/>
    </source>
</evidence>
<evidence type="ECO:0000256" key="21">
    <source>
        <dbReference type="ARBA" id="ARBA00047899"/>
    </source>
</evidence>
<organism evidence="30">
    <name type="scientific">Brachypodium distachyon</name>
    <name type="common">Purple false brome</name>
    <name type="synonym">Trachynia distachya</name>
    <dbReference type="NCBI Taxonomy" id="15368"/>
    <lineage>
        <taxon>Eukaryota</taxon>
        <taxon>Viridiplantae</taxon>
        <taxon>Streptophyta</taxon>
        <taxon>Embryophyta</taxon>
        <taxon>Tracheophyta</taxon>
        <taxon>Spermatophyta</taxon>
        <taxon>Magnoliopsida</taxon>
        <taxon>Liliopsida</taxon>
        <taxon>Poales</taxon>
        <taxon>Poaceae</taxon>
        <taxon>BOP clade</taxon>
        <taxon>Pooideae</taxon>
        <taxon>Stipodae</taxon>
        <taxon>Brachypodieae</taxon>
        <taxon>Brachypodium</taxon>
    </lineage>
</organism>
<dbReference type="Gramene" id="KQJ94027">
    <property type="protein sequence ID" value="KQJ94027"/>
    <property type="gene ID" value="BRADI_3g08075v3"/>
</dbReference>
<evidence type="ECO:0000256" key="19">
    <source>
        <dbReference type="ARBA" id="ARBA00023170"/>
    </source>
</evidence>
<evidence type="ECO:0000256" key="16">
    <source>
        <dbReference type="ARBA" id="ARBA00022840"/>
    </source>
</evidence>
<dbReference type="Pfam" id="PF08263">
    <property type="entry name" value="LRRNT_2"/>
    <property type="match status" value="1"/>
</dbReference>
<dbReference type="InParanoid" id="A0A0Q3I0S3"/>
<feature type="domain" description="Protein kinase" evidence="29">
    <location>
        <begin position="789"/>
        <end position="1070"/>
    </location>
</feature>
<dbReference type="AlphaFoldDB" id="A0A0Q3I0S3"/>
<dbReference type="InterPro" id="IPR008271">
    <property type="entry name" value="Ser/Thr_kinase_AS"/>
</dbReference>
<evidence type="ECO:0000256" key="3">
    <source>
        <dbReference type="ARBA" id="ARBA00004479"/>
    </source>
</evidence>
<keyword evidence="19" id="KW-0675">Receptor</keyword>
<gene>
    <name evidence="30" type="ORF">BRADI_3g08075v3</name>
</gene>
<evidence type="ECO:0000256" key="6">
    <source>
        <dbReference type="ARBA" id="ARBA00022475"/>
    </source>
</evidence>
<evidence type="ECO:0000256" key="14">
    <source>
        <dbReference type="ARBA" id="ARBA00022741"/>
    </source>
</evidence>
<evidence type="ECO:0000256" key="9">
    <source>
        <dbReference type="ARBA" id="ARBA00022614"/>
    </source>
</evidence>
<evidence type="ECO:0000256" key="12">
    <source>
        <dbReference type="ARBA" id="ARBA00022729"/>
    </source>
</evidence>
<dbReference type="SUPFAM" id="SSF52047">
    <property type="entry name" value="RNI-like"/>
    <property type="match status" value="1"/>
</dbReference>
<evidence type="ECO:0000313" key="31">
    <source>
        <dbReference type="EnsemblPlants" id="KQJ94027"/>
    </source>
</evidence>
<feature type="signal peptide" evidence="28">
    <location>
        <begin position="1"/>
        <end position="22"/>
    </location>
</feature>
<keyword evidence="9" id="KW-0433">Leucine-rich repeat</keyword>
<name>A0A0Q3I0S3_BRADI</name>
<evidence type="ECO:0000256" key="25">
    <source>
        <dbReference type="ARBA" id="ARBA00072040"/>
    </source>
</evidence>
<dbReference type="InterPro" id="IPR017441">
    <property type="entry name" value="Protein_kinase_ATP_BS"/>
</dbReference>
<dbReference type="InterPro" id="IPR055414">
    <property type="entry name" value="LRR_R13L4/SHOC2-like"/>
</dbReference>
<reference evidence="30" key="2">
    <citation type="submission" date="2017-06" db="EMBL/GenBank/DDBJ databases">
        <title>WGS assembly of Brachypodium distachyon.</title>
        <authorList>
            <consortium name="The International Brachypodium Initiative"/>
            <person name="Lucas S."/>
            <person name="Harmon-Smith M."/>
            <person name="Lail K."/>
            <person name="Tice H."/>
            <person name="Grimwood J."/>
            <person name="Bruce D."/>
            <person name="Barry K."/>
            <person name="Shu S."/>
            <person name="Lindquist E."/>
            <person name="Wang M."/>
            <person name="Pitluck S."/>
            <person name="Vogel J.P."/>
            <person name="Garvin D.F."/>
            <person name="Mockler T.C."/>
            <person name="Schmutz J."/>
            <person name="Rokhsar D."/>
            <person name="Bevan M.W."/>
        </authorList>
    </citation>
    <scope>NUCLEOTIDE SEQUENCE</scope>
    <source>
        <strain evidence="30">Bd21</strain>
    </source>
</reference>
<dbReference type="PROSITE" id="PS00107">
    <property type="entry name" value="PROTEIN_KINASE_ATP"/>
    <property type="match status" value="1"/>
</dbReference>
<evidence type="ECO:0000256" key="15">
    <source>
        <dbReference type="ARBA" id="ARBA00022777"/>
    </source>
</evidence>
<dbReference type="PROSITE" id="PS50011">
    <property type="entry name" value="PROTEIN_KINASE_DOM"/>
    <property type="match status" value="1"/>
</dbReference>
<dbReference type="GO" id="GO:0004674">
    <property type="term" value="F:protein serine/threonine kinase activity"/>
    <property type="evidence" value="ECO:0007669"/>
    <property type="project" value="UniProtKB-KW"/>
</dbReference>
<dbReference type="SUPFAM" id="SSF52058">
    <property type="entry name" value="L domain-like"/>
    <property type="match status" value="1"/>
</dbReference>
<evidence type="ECO:0000256" key="28">
    <source>
        <dbReference type="SAM" id="SignalP"/>
    </source>
</evidence>
<keyword evidence="10" id="KW-0808">Transferase</keyword>
<evidence type="ECO:0000256" key="17">
    <source>
        <dbReference type="ARBA" id="ARBA00022989"/>
    </source>
</evidence>
<comment type="subcellular location">
    <subcellularLocation>
        <location evidence="1">Cell membrane</location>
        <topology evidence="1">Single-pass membrane protein</topology>
    </subcellularLocation>
    <subcellularLocation>
        <location evidence="2">Endoplasmic reticulum membrane</location>
        <topology evidence="2">Single-pass membrane protein</topology>
    </subcellularLocation>
    <subcellularLocation>
        <location evidence="3">Membrane</location>
        <topology evidence="3">Single-pass type I membrane protein</topology>
    </subcellularLocation>
</comment>
<evidence type="ECO:0000256" key="7">
    <source>
        <dbReference type="ARBA" id="ARBA00022527"/>
    </source>
</evidence>
<evidence type="ECO:0000256" key="11">
    <source>
        <dbReference type="ARBA" id="ARBA00022692"/>
    </source>
</evidence>
<feature type="transmembrane region" description="Helical" evidence="27">
    <location>
        <begin position="731"/>
        <end position="754"/>
    </location>
</feature>
<dbReference type="Gene3D" id="3.80.10.10">
    <property type="entry name" value="Ribonuclease Inhibitor"/>
    <property type="match status" value="4"/>
</dbReference>
<keyword evidence="17 27" id="KW-1133">Transmembrane helix</keyword>
<dbReference type="Pfam" id="PF00560">
    <property type="entry name" value="LRR_1"/>
    <property type="match status" value="6"/>
</dbReference>
<reference evidence="30 31" key="1">
    <citation type="journal article" date="2010" name="Nature">
        <title>Genome sequencing and analysis of the model grass Brachypodium distachyon.</title>
        <authorList>
            <consortium name="International Brachypodium Initiative"/>
        </authorList>
    </citation>
    <scope>NUCLEOTIDE SEQUENCE [LARGE SCALE GENOMIC DNA]</scope>
    <source>
        <strain evidence="30 31">Bd21</strain>
    </source>
</reference>
<dbReference type="GO" id="GO:0005524">
    <property type="term" value="F:ATP binding"/>
    <property type="evidence" value="ECO:0007669"/>
    <property type="project" value="UniProtKB-UniRule"/>
</dbReference>
<keyword evidence="32" id="KW-1185">Reference proteome</keyword>
<comment type="catalytic activity">
    <reaction evidence="21">
        <text>L-threonyl-[protein] + ATP = O-phospho-L-threonyl-[protein] + ADP + H(+)</text>
        <dbReference type="Rhea" id="RHEA:46608"/>
        <dbReference type="Rhea" id="RHEA-COMP:11060"/>
        <dbReference type="Rhea" id="RHEA-COMP:11605"/>
        <dbReference type="ChEBI" id="CHEBI:15378"/>
        <dbReference type="ChEBI" id="CHEBI:30013"/>
        <dbReference type="ChEBI" id="CHEBI:30616"/>
        <dbReference type="ChEBI" id="CHEBI:61977"/>
        <dbReference type="ChEBI" id="CHEBI:456216"/>
        <dbReference type="EC" id="2.7.11.1"/>
    </reaction>
</comment>
<evidence type="ECO:0000256" key="2">
    <source>
        <dbReference type="ARBA" id="ARBA00004389"/>
    </source>
</evidence>
<keyword evidence="16 26" id="KW-0067">ATP-binding</keyword>
<dbReference type="GO" id="GO:0005789">
    <property type="term" value="C:endoplasmic reticulum membrane"/>
    <property type="evidence" value="ECO:0007669"/>
    <property type="project" value="UniProtKB-SubCell"/>
</dbReference>
<evidence type="ECO:0000256" key="18">
    <source>
        <dbReference type="ARBA" id="ARBA00023136"/>
    </source>
</evidence>
<dbReference type="EnsemblPlants" id="KQJ94027">
    <property type="protein sequence ID" value="KQJ94027"/>
    <property type="gene ID" value="BRADI_3g08075v3"/>
</dbReference>